<dbReference type="STRING" id="765440.A0A0C3BU09"/>
<feature type="region of interest" description="Disordered" evidence="1">
    <location>
        <begin position="1"/>
        <end position="28"/>
    </location>
</feature>
<proteinExistence type="predicted"/>
<accession>A0A0C3BU09</accession>
<dbReference type="InParanoid" id="A0A0C3BU09"/>
<feature type="compositionally biased region" description="Basic and acidic residues" evidence="1">
    <location>
        <begin position="234"/>
        <end position="252"/>
    </location>
</feature>
<dbReference type="Proteomes" id="UP000054166">
    <property type="component" value="Unassembled WGS sequence"/>
</dbReference>
<name>A0A0C3BU09_PILCF</name>
<gene>
    <name evidence="2" type="ORF">PILCRDRAFT_812843</name>
</gene>
<dbReference type="HOGENOM" id="CLU_046439_0_0_1"/>
<evidence type="ECO:0000313" key="3">
    <source>
        <dbReference type="Proteomes" id="UP000054166"/>
    </source>
</evidence>
<reference evidence="2 3" key="1">
    <citation type="submission" date="2014-04" db="EMBL/GenBank/DDBJ databases">
        <authorList>
            <consortium name="DOE Joint Genome Institute"/>
            <person name="Kuo A."/>
            <person name="Tarkka M."/>
            <person name="Buscot F."/>
            <person name="Kohler A."/>
            <person name="Nagy L.G."/>
            <person name="Floudas D."/>
            <person name="Copeland A."/>
            <person name="Barry K.W."/>
            <person name="Cichocki N."/>
            <person name="Veneault-Fourrey C."/>
            <person name="LaButti K."/>
            <person name="Lindquist E.A."/>
            <person name="Lipzen A."/>
            <person name="Lundell T."/>
            <person name="Morin E."/>
            <person name="Murat C."/>
            <person name="Sun H."/>
            <person name="Tunlid A."/>
            <person name="Henrissat B."/>
            <person name="Grigoriev I.V."/>
            <person name="Hibbett D.S."/>
            <person name="Martin F."/>
            <person name="Nordberg H.P."/>
            <person name="Cantor M.N."/>
            <person name="Hua S.X."/>
        </authorList>
    </citation>
    <scope>NUCLEOTIDE SEQUENCE [LARGE SCALE GENOMIC DNA]</scope>
    <source>
        <strain evidence="2 3">F 1598</strain>
    </source>
</reference>
<reference evidence="3" key="2">
    <citation type="submission" date="2015-01" db="EMBL/GenBank/DDBJ databases">
        <title>Evolutionary Origins and Diversification of the Mycorrhizal Mutualists.</title>
        <authorList>
            <consortium name="DOE Joint Genome Institute"/>
            <consortium name="Mycorrhizal Genomics Consortium"/>
            <person name="Kohler A."/>
            <person name="Kuo A."/>
            <person name="Nagy L.G."/>
            <person name="Floudas D."/>
            <person name="Copeland A."/>
            <person name="Barry K.W."/>
            <person name="Cichocki N."/>
            <person name="Veneault-Fourrey C."/>
            <person name="LaButti K."/>
            <person name="Lindquist E.A."/>
            <person name="Lipzen A."/>
            <person name="Lundell T."/>
            <person name="Morin E."/>
            <person name="Murat C."/>
            <person name="Riley R."/>
            <person name="Ohm R."/>
            <person name="Sun H."/>
            <person name="Tunlid A."/>
            <person name="Henrissat B."/>
            <person name="Grigoriev I.V."/>
            <person name="Hibbett D.S."/>
            <person name="Martin F."/>
        </authorList>
    </citation>
    <scope>NUCLEOTIDE SEQUENCE [LARGE SCALE GENOMIC DNA]</scope>
    <source>
        <strain evidence="3">F 1598</strain>
    </source>
</reference>
<protein>
    <submittedName>
        <fullName evidence="2">Uncharacterized protein</fullName>
    </submittedName>
</protein>
<dbReference type="OrthoDB" id="3187054at2759"/>
<keyword evidence="3" id="KW-1185">Reference proteome</keyword>
<evidence type="ECO:0000313" key="2">
    <source>
        <dbReference type="EMBL" id="KIM90038.1"/>
    </source>
</evidence>
<sequence>MSPRPILKRSEAAYQQSTLTPPRYPVLHSNSPSHAVHFPPSPVLTRTFSAYSPSAYDRSPIVVSPNACALPERGCPGRTYTLDDPASQTSQIPWGSKVRNGRHLHPRAVAAYRDPSPHIDDEVEDDDEEQRTPTHVLPVLPSLIPDLSSESDESDCFTPPQSELALYSNSASYYNPMVAVSRPPIPFASHRNMSYSDDDPQPYFAGTPTALSFLPHPPSPSDEGQKARRRKQRSRDQSRSRDEKQASSDPRRGAGGSYKSLSLCRALTNCSLEGPDDGCLGGF</sequence>
<evidence type="ECO:0000256" key="1">
    <source>
        <dbReference type="SAM" id="MobiDB-lite"/>
    </source>
</evidence>
<organism evidence="2 3">
    <name type="scientific">Piloderma croceum (strain F 1598)</name>
    <dbReference type="NCBI Taxonomy" id="765440"/>
    <lineage>
        <taxon>Eukaryota</taxon>
        <taxon>Fungi</taxon>
        <taxon>Dikarya</taxon>
        <taxon>Basidiomycota</taxon>
        <taxon>Agaricomycotina</taxon>
        <taxon>Agaricomycetes</taxon>
        <taxon>Agaricomycetidae</taxon>
        <taxon>Atheliales</taxon>
        <taxon>Atheliaceae</taxon>
        <taxon>Piloderma</taxon>
    </lineage>
</organism>
<dbReference type="EMBL" id="KN832974">
    <property type="protein sequence ID" value="KIM90038.1"/>
    <property type="molecule type" value="Genomic_DNA"/>
</dbReference>
<feature type="region of interest" description="Disordered" evidence="1">
    <location>
        <begin position="191"/>
        <end position="258"/>
    </location>
</feature>
<dbReference type="AlphaFoldDB" id="A0A0C3BU09"/>
<feature type="region of interest" description="Disordered" evidence="1">
    <location>
        <begin position="107"/>
        <end position="135"/>
    </location>
</feature>